<dbReference type="Pfam" id="PF25084">
    <property type="entry name" value="LbH_EIF2B"/>
    <property type="match status" value="1"/>
</dbReference>
<evidence type="ECO:0000259" key="10">
    <source>
        <dbReference type="Pfam" id="PF00483"/>
    </source>
</evidence>
<evidence type="ECO:0000256" key="1">
    <source>
        <dbReference type="ARBA" id="ARBA00004514"/>
    </source>
</evidence>
<evidence type="ECO:0000259" key="11">
    <source>
        <dbReference type="Pfam" id="PF25084"/>
    </source>
</evidence>
<evidence type="ECO:0000256" key="7">
    <source>
        <dbReference type="ARBA" id="ARBA00044229"/>
    </source>
</evidence>
<evidence type="ECO:0000256" key="5">
    <source>
        <dbReference type="ARBA" id="ARBA00022917"/>
    </source>
</evidence>
<dbReference type="CDD" id="cd04198">
    <property type="entry name" value="eIF-2B_gamma_N"/>
    <property type="match status" value="1"/>
</dbReference>
<dbReference type="InterPro" id="IPR029044">
    <property type="entry name" value="Nucleotide-diphossugar_trans"/>
</dbReference>
<evidence type="ECO:0000256" key="9">
    <source>
        <dbReference type="ARBA" id="ARBA00046432"/>
    </source>
</evidence>
<comment type="subunit">
    <text evidence="9">Component of the translation initiation factor 2B (eIF2B) complex which is a heterodecamer of two sets of five different subunits: alpha, beta, gamma, delta and epsilon. Subunits alpha, beta and delta comprise a regulatory subcomplex and subunits epsilon and gamma comprise a catalytic subcomplex. Within the complex, the hexameric regulatory complex resides at the center, with the two heterodimeric catalytic subcomplexes bound on opposite sides.</text>
</comment>
<evidence type="ECO:0000313" key="12">
    <source>
        <dbReference type="Proteomes" id="UP000694941"/>
    </source>
</evidence>
<dbReference type="InterPro" id="IPR005835">
    <property type="entry name" value="NTP_transferase_dom"/>
</dbReference>
<feature type="domain" description="EIF2B subunit epsilon/gamma LbH" evidence="11">
    <location>
        <begin position="353"/>
        <end position="436"/>
    </location>
</feature>
<evidence type="ECO:0000256" key="3">
    <source>
        <dbReference type="ARBA" id="ARBA00022490"/>
    </source>
</evidence>
<reference evidence="13" key="1">
    <citation type="submission" date="2025-08" db="UniProtKB">
        <authorList>
            <consortium name="RefSeq"/>
        </authorList>
    </citation>
    <scope>IDENTIFICATION</scope>
    <source>
        <tissue evidence="13">Muscle</tissue>
    </source>
</reference>
<dbReference type="PANTHER" id="PTHR45989:SF1">
    <property type="entry name" value="TRANSLATION INITIATION FACTOR EIF-2B SUBUNIT GAMMA"/>
    <property type="match status" value="1"/>
</dbReference>
<dbReference type="Gene3D" id="2.160.10.10">
    <property type="entry name" value="Hexapeptide repeat proteins"/>
    <property type="match status" value="1"/>
</dbReference>
<evidence type="ECO:0000313" key="13">
    <source>
        <dbReference type="RefSeq" id="XP_013789340.1"/>
    </source>
</evidence>
<evidence type="ECO:0000256" key="6">
    <source>
        <dbReference type="ARBA" id="ARBA00044196"/>
    </source>
</evidence>
<comment type="function">
    <text evidence="8">Acts as a component of the translation initiation factor 2B (eIF2B) complex, which catalyzes the exchange of GDP for GTP on the eukaryotic initiation factor 2 (eIF2) complex gamma subunit. Its guanine nucleotide exchange factor activity is repressed when bound to eIF2 complex phosphorylated on the alpha subunit, thereby limiting the amount of methionyl-initiator methionine tRNA available to the ribosome and consequently global translation is repressed.</text>
</comment>
<keyword evidence="4" id="KW-0396">Initiation factor</keyword>
<sequence>MEFQAVVMAAGRGSRMTELTTGCPKCLLPVGNVPMIWYPLNLLKRNGFQEAIVIVPEMAKNEVSEARIDTKVDMKLDIVTIPSSEDWGTAESIRYIKDKIKVDVLIISCDLITDFELHQLADVYRTHSASLAMLLAPVSLSLVNAPAPGQKGKHKRVRDIVGIESHTGRLMFVNSEADFEENVPLRKFILTRHPVVQVHSDLMDAHLYLMSKWLVDYLVENENITTIKGELLPSVVKKQFYHSKTEGKNDITNMKASVTSVDPKKDIHSHKKTGEWYDLLSELSTRSNQWGSLDDCYHGDQVRCYGYIMKDGLCVRANTLGSYAEVNRLIPKIWDSVTGNSERPISASLSRSKSQGGDDSMIGEGTNIADKVTIKKSIIGNHCQLKEKVKLLNCVIMDHVTVEEGSTLQSCILCSNAFVGKGSELKDCIVGQQQRVMDLSKLSNDVILEIEKFIEI</sequence>
<dbReference type="RefSeq" id="XP_013789340.1">
    <property type="nucleotide sequence ID" value="XM_013933886.2"/>
</dbReference>
<name>A0ABM1BV94_LIMPO</name>
<accession>A0ABM1BV94</accession>
<dbReference type="PANTHER" id="PTHR45989">
    <property type="entry name" value="TRANSLATION INITIATION FACTOR EIF-2B SUBUNIT GAMMA"/>
    <property type="match status" value="1"/>
</dbReference>
<comment type="subcellular location">
    <subcellularLocation>
        <location evidence="1">Cytoplasm</location>
        <location evidence="1">Cytosol</location>
    </subcellularLocation>
</comment>
<gene>
    <name evidence="13" type="primary">LOC106473205</name>
</gene>
<dbReference type="InterPro" id="IPR056764">
    <property type="entry name" value="LbH_EIF2B3/5"/>
</dbReference>
<comment type="similarity">
    <text evidence="2">Belongs to the eIF-2B gamma/epsilon subunits family.</text>
</comment>
<keyword evidence="12" id="KW-1185">Reference proteome</keyword>
<evidence type="ECO:0000256" key="8">
    <source>
        <dbReference type="ARBA" id="ARBA00045373"/>
    </source>
</evidence>
<organism evidence="12 13">
    <name type="scientific">Limulus polyphemus</name>
    <name type="common">Atlantic horseshoe crab</name>
    <dbReference type="NCBI Taxonomy" id="6850"/>
    <lineage>
        <taxon>Eukaryota</taxon>
        <taxon>Metazoa</taxon>
        <taxon>Ecdysozoa</taxon>
        <taxon>Arthropoda</taxon>
        <taxon>Chelicerata</taxon>
        <taxon>Merostomata</taxon>
        <taxon>Xiphosura</taxon>
        <taxon>Limulidae</taxon>
        <taxon>Limulus</taxon>
    </lineage>
</organism>
<dbReference type="Gene3D" id="3.90.550.10">
    <property type="entry name" value="Spore Coat Polysaccharide Biosynthesis Protein SpsA, Chain A"/>
    <property type="match status" value="1"/>
</dbReference>
<dbReference type="CDD" id="cd04652">
    <property type="entry name" value="LbH_eIF2B_gamma_C"/>
    <property type="match status" value="1"/>
</dbReference>
<protein>
    <recommendedName>
        <fullName evidence="6">Translation initiation factor eIF2B subunit gamma</fullName>
    </recommendedName>
    <alternativeName>
        <fullName evidence="7">eIF2B GDP-GTP exchange factor subunit gamma</fullName>
    </alternativeName>
</protein>
<keyword evidence="5" id="KW-0648">Protein biosynthesis</keyword>
<feature type="domain" description="Nucleotidyl transferase" evidence="10">
    <location>
        <begin position="5"/>
        <end position="133"/>
    </location>
</feature>
<evidence type="ECO:0000256" key="2">
    <source>
        <dbReference type="ARBA" id="ARBA00007878"/>
    </source>
</evidence>
<keyword evidence="3" id="KW-0963">Cytoplasm</keyword>
<evidence type="ECO:0000256" key="4">
    <source>
        <dbReference type="ARBA" id="ARBA00022540"/>
    </source>
</evidence>
<dbReference type="Proteomes" id="UP000694941">
    <property type="component" value="Unplaced"/>
</dbReference>
<proteinExistence type="inferred from homology"/>
<dbReference type="InterPro" id="IPR051960">
    <property type="entry name" value="eIF2B_gamma"/>
</dbReference>
<dbReference type="GeneID" id="106473205"/>
<dbReference type="SUPFAM" id="SSF53448">
    <property type="entry name" value="Nucleotide-diphospho-sugar transferases"/>
    <property type="match status" value="1"/>
</dbReference>
<dbReference type="Pfam" id="PF00483">
    <property type="entry name" value="NTP_transferase"/>
    <property type="match status" value="1"/>
</dbReference>